<feature type="transmembrane region" description="Helical" evidence="2">
    <location>
        <begin position="181"/>
        <end position="205"/>
    </location>
</feature>
<feature type="region of interest" description="Disordered" evidence="1">
    <location>
        <begin position="1"/>
        <end position="117"/>
    </location>
</feature>
<feature type="compositionally biased region" description="Pro residues" evidence="1">
    <location>
        <begin position="1"/>
        <end position="40"/>
    </location>
</feature>
<feature type="domain" description="DUF4190" evidence="3">
    <location>
        <begin position="139"/>
        <end position="199"/>
    </location>
</feature>
<dbReference type="InterPro" id="IPR025241">
    <property type="entry name" value="DUF4190"/>
</dbReference>
<evidence type="ECO:0000256" key="2">
    <source>
        <dbReference type="SAM" id="Phobius"/>
    </source>
</evidence>
<dbReference type="RefSeq" id="WP_193721077.1">
    <property type="nucleotide sequence ID" value="NZ_JACSPN010000026.1"/>
</dbReference>
<reference evidence="4 5" key="1">
    <citation type="submission" date="2020-08" db="EMBL/GenBank/DDBJ databases">
        <title>A Genomic Blueprint of the Chicken Gut Microbiome.</title>
        <authorList>
            <person name="Gilroy R."/>
            <person name="Ravi A."/>
            <person name="Getino M."/>
            <person name="Pursley I."/>
            <person name="Horton D.L."/>
            <person name="Alikhan N.-F."/>
            <person name="Baker D."/>
            <person name="Gharbi K."/>
            <person name="Hall N."/>
            <person name="Watson M."/>
            <person name="Adriaenssens E.M."/>
            <person name="Foster-Nyarko E."/>
            <person name="Jarju S."/>
            <person name="Secka A."/>
            <person name="Antonio M."/>
            <person name="Oren A."/>
            <person name="Chaudhuri R."/>
            <person name="La Ragione R.M."/>
            <person name="Hildebrand F."/>
            <person name="Pallen M.J."/>
        </authorList>
    </citation>
    <scope>NUCLEOTIDE SEQUENCE [LARGE SCALE GENOMIC DNA]</scope>
    <source>
        <strain evidence="4 5">Sa1BUA8</strain>
    </source>
</reference>
<feature type="compositionally biased region" description="Low complexity" evidence="1">
    <location>
        <begin position="82"/>
        <end position="91"/>
    </location>
</feature>
<accession>A0A9D5Z0U3</accession>
<evidence type="ECO:0000259" key="3">
    <source>
        <dbReference type="Pfam" id="PF13828"/>
    </source>
</evidence>
<dbReference type="Pfam" id="PF13828">
    <property type="entry name" value="DUF4190"/>
    <property type="match status" value="1"/>
</dbReference>
<sequence length="209" mass="20916">MTSSPPPGSGTPDPDPLPPQPHPPASGGPGRQPPLVPYRPPAWADDAPVAADPYAPAPVGDPTAPPAPGGQGYGPYGPPGTPVYGTPPGAYEPSPYGGQHPSHPGPPNGYGTGYGPPPGLPVAPSWNASFAPPPRQNGLALASMITSLAGIAFCLVPGVVGLVLGIVALQQISRDGTTGRGFAITGVTVGAVSTLFIALWFLTIWSTYP</sequence>
<dbReference type="Proteomes" id="UP000822993">
    <property type="component" value="Unassembled WGS sequence"/>
</dbReference>
<evidence type="ECO:0000313" key="5">
    <source>
        <dbReference type="Proteomes" id="UP000822993"/>
    </source>
</evidence>
<feature type="compositionally biased region" description="Low complexity" evidence="1">
    <location>
        <begin position="41"/>
        <end position="62"/>
    </location>
</feature>
<feature type="transmembrane region" description="Helical" evidence="2">
    <location>
        <begin position="139"/>
        <end position="169"/>
    </location>
</feature>
<proteinExistence type="predicted"/>
<evidence type="ECO:0000313" key="4">
    <source>
        <dbReference type="EMBL" id="MBE7701861.1"/>
    </source>
</evidence>
<name>A0A9D5Z0U3_9CELL</name>
<dbReference type="EMBL" id="JACSPN010000026">
    <property type="protein sequence ID" value="MBE7701861.1"/>
    <property type="molecule type" value="Genomic_DNA"/>
</dbReference>
<organism evidence="4 5">
    <name type="scientific">Oerskovia douganii</name>
    <dbReference type="NCBI Taxonomy" id="2762210"/>
    <lineage>
        <taxon>Bacteria</taxon>
        <taxon>Bacillati</taxon>
        <taxon>Actinomycetota</taxon>
        <taxon>Actinomycetes</taxon>
        <taxon>Micrococcales</taxon>
        <taxon>Cellulomonadaceae</taxon>
        <taxon>Oerskovia</taxon>
    </lineage>
</organism>
<comment type="caution">
    <text evidence="4">The sequence shown here is derived from an EMBL/GenBank/DDBJ whole genome shotgun (WGS) entry which is preliminary data.</text>
</comment>
<gene>
    <name evidence="4" type="ORF">H9623_16330</name>
</gene>
<keyword evidence="2" id="KW-0812">Transmembrane</keyword>
<keyword evidence="2" id="KW-0472">Membrane</keyword>
<evidence type="ECO:0000256" key="1">
    <source>
        <dbReference type="SAM" id="MobiDB-lite"/>
    </source>
</evidence>
<protein>
    <submittedName>
        <fullName evidence="4">DUF4190 domain-containing protein</fullName>
    </submittedName>
</protein>
<keyword evidence="5" id="KW-1185">Reference proteome</keyword>
<dbReference type="AlphaFoldDB" id="A0A9D5Z0U3"/>
<keyword evidence="2" id="KW-1133">Transmembrane helix</keyword>